<gene>
    <name evidence="2" type="ORF">ENSA5_28750</name>
</gene>
<dbReference type="Gene3D" id="3.60.60.10">
    <property type="entry name" value="Penicillin V Acylase, Chain A"/>
    <property type="match status" value="1"/>
</dbReference>
<dbReference type="EMBL" id="PVNK01000141">
    <property type="protein sequence ID" value="PRP99366.1"/>
    <property type="molecule type" value="Genomic_DNA"/>
</dbReference>
<dbReference type="GO" id="GO:0016740">
    <property type="term" value="F:transferase activity"/>
    <property type="evidence" value="ECO:0007669"/>
    <property type="project" value="UniProtKB-KW"/>
</dbReference>
<keyword evidence="2" id="KW-0808">Transferase</keyword>
<comment type="caution">
    <text evidence="2">The sequence shown here is derived from an EMBL/GenBank/DDBJ whole genome shotgun (WGS) entry which is preliminary data.</text>
</comment>
<keyword evidence="3" id="KW-1185">Reference proteome</keyword>
<dbReference type="Proteomes" id="UP000237968">
    <property type="component" value="Unassembled WGS sequence"/>
</dbReference>
<evidence type="ECO:0000259" key="1">
    <source>
        <dbReference type="Pfam" id="PF03417"/>
    </source>
</evidence>
<organism evidence="2 3">
    <name type="scientific">Enhygromyxa salina</name>
    <dbReference type="NCBI Taxonomy" id="215803"/>
    <lineage>
        <taxon>Bacteria</taxon>
        <taxon>Pseudomonadati</taxon>
        <taxon>Myxococcota</taxon>
        <taxon>Polyangia</taxon>
        <taxon>Nannocystales</taxon>
        <taxon>Nannocystaceae</taxon>
        <taxon>Enhygromyxa</taxon>
    </lineage>
</organism>
<protein>
    <submittedName>
        <fullName evidence="2">Acyl-coenzyme A:6-aminopenicillanic acid acyl-transferase</fullName>
    </submittedName>
</protein>
<sequence>MAELDLSVIGALIDGRAAALARAGVGLDALRPHVERLCAEAPVEAGELLALAQRCGRPLHELLVLDGGLAELLGGVGFERSLGLYVDGPNGAVLAGAWALPASEAEQVELREVPVDDEGTRHAWVFGLPGSLGLAGISPSGHAVVANLLRPNEAGPGIPGSALLRQLLGASDLDQARASIEATPLADGRNWMLADGRSFFGYEQLGAERILTRVGPKTGHVHANHCFDPSLRQREARPRSAPSFRRLELASTLYVMRRPDTAASVLEFLTEVEEAAFADPAARAHTQLAIELETGRALWRRRAGDPIEHER</sequence>
<feature type="domain" description="Peptidase C45 hydrolase" evidence="1">
    <location>
        <begin position="126"/>
        <end position="251"/>
    </location>
</feature>
<dbReference type="AlphaFoldDB" id="A0A2S9Y2Q5"/>
<evidence type="ECO:0000313" key="3">
    <source>
        <dbReference type="Proteomes" id="UP000237968"/>
    </source>
</evidence>
<reference evidence="2 3" key="1">
    <citation type="submission" date="2018-03" db="EMBL/GenBank/DDBJ databases">
        <title>Draft Genome Sequences of the Obligatory Marine Myxobacteria Enhygromyxa salina SWB005.</title>
        <authorList>
            <person name="Poehlein A."/>
            <person name="Moghaddam J.A."/>
            <person name="Harms H."/>
            <person name="Alanjari M."/>
            <person name="Koenig G.M."/>
            <person name="Daniel R."/>
            <person name="Schaeberle T.F."/>
        </authorList>
    </citation>
    <scope>NUCLEOTIDE SEQUENCE [LARGE SCALE GENOMIC DNA]</scope>
    <source>
        <strain evidence="2 3">SWB005</strain>
    </source>
</reference>
<dbReference type="InterPro" id="IPR005079">
    <property type="entry name" value="Peptidase_C45_hydrolase"/>
</dbReference>
<dbReference type="RefSeq" id="WP_106392260.1">
    <property type="nucleotide sequence ID" value="NZ_PVNK01000141.1"/>
</dbReference>
<proteinExistence type="predicted"/>
<dbReference type="Pfam" id="PF03417">
    <property type="entry name" value="AAT"/>
    <property type="match status" value="1"/>
</dbReference>
<name>A0A2S9Y2Q5_9BACT</name>
<evidence type="ECO:0000313" key="2">
    <source>
        <dbReference type="EMBL" id="PRP99366.1"/>
    </source>
</evidence>
<accession>A0A2S9Y2Q5</accession>